<keyword evidence="6" id="KW-1185">Reference proteome</keyword>
<evidence type="ECO:0000313" key="6">
    <source>
        <dbReference type="Proteomes" id="UP000037460"/>
    </source>
</evidence>
<dbReference type="InterPro" id="IPR036412">
    <property type="entry name" value="HAD-like_sf"/>
</dbReference>
<dbReference type="InterPro" id="IPR000999">
    <property type="entry name" value="RNase_III_dom"/>
</dbReference>
<dbReference type="GO" id="GO:0003677">
    <property type="term" value="F:DNA binding"/>
    <property type="evidence" value="ECO:0007669"/>
    <property type="project" value="InterPro"/>
</dbReference>
<comment type="caution">
    <text evidence="5">The sequence shown here is derived from an EMBL/GenBank/DDBJ whole genome shotgun (WGS) entry which is preliminary data.</text>
</comment>
<dbReference type="InterPro" id="IPR001650">
    <property type="entry name" value="Helicase_C-like"/>
</dbReference>
<dbReference type="SMART" id="SM00490">
    <property type="entry name" value="HELICc"/>
    <property type="match status" value="1"/>
</dbReference>
<dbReference type="Gene3D" id="1.10.1520.10">
    <property type="entry name" value="Ribonuclease III domain"/>
    <property type="match status" value="2"/>
</dbReference>
<dbReference type="InterPro" id="IPR006935">
    <property type="entry name" value="Helicase/UvrB_N"/>
</dbReference>
<evidence type="ECO:0000259" key="3">
    <source>
        <dbReference type="PROSITE" id="PS51192"/>
    </source>
</evidence>
<dbReference type="PROSITE" id="PS51192">
    <property type="entry name" value="HELICASE_ATP_BIND_1"/>
    <property type="match status" value="1"/>
</dbReference>
<dbReference type="Pfam" id="PF12689">
    <property type="entry name" value="Acid_PPase"/>
    <property type="match status" value="1"/>
</dbReference>
<evidence type="ECO:0000256" key="1">
    <source>
        <dbReference type="SAM" id="MobiDB-lite"/>
    </source>
</evidence>
<feature type="region of interest" description="Disordered" evidence="1">
    <location>
        <begin position="535"/>
        <end position="563"/>
    </location>
</feature>
<gene>
    <name evidence="5" type="ORF">Ctob_007405</name>
</gene>
<feature type="compositionally biased region" description="Acidic residues" evidence="1">
    <location>
        <begin position="1764"/>
        <end position="1776"/>
    </location>
</feature>
<dbReference type="Pfam" id="PF00636">
    <property type="entry name" value="Ribonuclease_3"/>
    <property type="match status" value="1"/>
</dbReference>
<feature type="region of interest" description="Disordered" evidence="1">
    <location>
        <begin position="1693"/>
        <end position="1716"/>
    </location>
</feature>
<protein>
    <submittedName>
        <fullName evidence="5">Dicer-like protein 1</fullName>
    </submittedName>
</protein>
<dbReference type="PANTHER" id="PTHR14074:SF16">
    <property type="entry name" value="ANTIVIRAL INNATE IMMUNE RESPONSE RECEPTOR RIG-I"/>
    <property type="match status" value="1"/>
</dbReference>
<dbReference type="InterPro" id="IPR023214">
    <property type="entry name" value="HAD_sf"/>
</dbReference>
<feature type="compositionally biased region" description="Acidic residues" evidence="1">
    <location>
        <begin position="1693"/>
        <end position="1703"/>
    </location>
</feature>
<dbReference type="Proteomes" id="UP000037460">
    <property type="component" value="Unassembled WGS sequence"/>
</dbReference>
<dbReference type="SUPFAM" id="SSF52540">
    <property type="entry name" value="P-loop containing nucleoside triphosphate hydrolases"/>
    <property type="match status" value="1"/>
</dbReference>
<dbReference type="Gene3D" id="3.40.50.1000">
    <property type="entry name" value="HAD superfamily/HAD-like"/>
    <property type="match status" value="1"/>
</dbReference>
<dbReference type="CDD" id="cd00593">
    <property type="entry name" value="RIBOc"/>
    <property type="match status" value="1"/>
</dbReference>
<dbReference type="SMART" id="SM00487">
    <property type="entry name" value="DEXDc"/>
    <property type="match status" value="1"/>
</dbReference>
<evidence type="ECO:0000259" key="2">
    <source>
        <dbReference type="PROSITE" id="PS50142"/>
    </source>
</evidence>
<dbReference type="PROSITE" id="PS51194">
    <property type="entry name" value="HELICASE_CTER"/>
    <property type="match status" value="1"/>
</dbReference>
<organism evidence="5 6">
    <name type="scientific">Chrysochromulina tobinii</name>
    <dbReference type="NCBI Taxonomy" id="1460289"/>
    <lineage>
        <taxon>Eukaryota</taxon>
        <taxon>Haptista</taxon>
        <taxon>Haptophyta</taxon>
        <taxon>Prymnesiophyceae</taxon>
        <taxon>Prymnesiales</taxon>
        <taxon>Chrysochromulinaceae</taxon>
        <taxon>Chrysochromulina</taxon>
    </lineage>
</organism>
<dbReference type="GO" id="GO:0005524">
    <property type="term" value="F:ATP binding"/>
    <property type="evidence" value="ECO:0007669"/>
    <property type="project" value="InterPro"/>
</dbReference>
<feature type="region of interest" description="Disordered" evidence="1">
    <location>
        <begin position="1755"/>
        <end position="1776"/>
    </location>
</feature>
<dbReference type="Pfam" id="PF04851">
    <property type="entry name" value="ResIII"/>
    <property type="match status" value="1"/>
</dbReference>
<sequence length="2137" mass="234158">MLYPLRDYQKEAVAEAERRNIICVLPTNSGKTVIAAALIEKMLDKENAEGGLARKMLFVVTTRELAKQQARVLLEQIPRLRYLDDEHAARDSPRLGMLIGGDWDLTAGTRPSAFFQRAQVCVVIAAKLEDALVHGYLQMKDVALLVMDEAHHTNGASFYSTIMRYFYEPCEPRPRVLALTASPVGDSVAKAPSECDFESKLKELERLLHAAAWTRVIDREHCPHAEPIVLVHEPSKGSNWETESKESFGYRAILDAKPTLEDATARGLLSLEDATELRDAWDRCLNRAVEVSEPLGAWALDWCARMLEKDLSRGARRLSWYDKATDEEDDQKRSVGGTDAHAHLLSEARARLTQQLSTRAKAPPEAAVGGRLDALLKHLRTRDPRKCIVFVQQRVSCPLLVDAVKALLGETADWNDNIDWICRPGSVGISPSGPGSSTYSESQLERAFSAFRADRIRLLVSTSILEEGIDVPECDAVVDFDVVTSTRQGQQRKGRARAQNASYAVLGSSDTALEKRQQNEHVRLMQEMTVAVIAPCEQRPDRPDPPDLPSPEQARANIEPKSIRTYHPDGRPCALLPIERCKKLLDDVYCITKFAVQPGDSVFELDLTHDGTHFTAKHKKANNFNVESTADGHTCKLHLPGVRMCSADIGNILPITLPWTKGSSVVKKQDAIDHAALEGVNYLLKIGVLDMHLQVVGRAAALQQLREKAGVGKRRSSTRANKYALHVKEACVRELPALFRTLPSADVAGNMSVWCHPLTIGDAPTGLALLFSSACPVRELPVGPDKQRRHCVLEDGFRMTLSAAQAQLVARWLVGSLDLTQAGNAGEPLHASFNAPQQLLVWHHIAGTFTPNPAAEVPAKREIAVLDSSPYISDWRNHRRASPDEPRDAAVDKLAEIITSIVQKLKEKLSATSADTSASDEAIIVTVDLDRTLWKGECLDWPVGSFKRHSDTAVFDERGHRFLELHAEVPLVFAALKKARVRVTVASASIAADSADELLKCFGLREYVKAMEMGDDANKRESRKVVHLQGLSKGLGVPVDRFVLFDDAEANVNKVREVLGPSDAETGCSAVCVDPAEGLTAETLLRGLEHRLTELSLRARFAAERAHAMQRGNAGKEPLRKVKQSHAETLAQGQAALDDHVRVASKLEKLAVEPGWWLAAPLNPACSEPHAAVELDWDLMEHAERLFATCEWPTLADAECDRLVRANATVVDGKLAAGSIGLCALATYATERNRHYELLLHVSAEVEGDVMTISGDKRSRRAHVGATAANRFVRADGSFRTQETERAVGYRPRHVQLLPMRSSHCDALRVLKRLLWRLEHLVRLTEPDVVAHFGALAMAPAVRVGSSSLPPAPLDRYVHDERGCCQWEELEWLGDAMLRFFAVVWVLVDEDLKKQFEKPHAPPCSVRGLSPAKEAIESNQQLHRRAKELGLPVLSLCAPFVNSSTLPQLRKQSCSIKDQADPMEALLGTAALAAIAEAPKEPELPVAIAAAFGFFHSAVLSTQQKQSLSMQPLDTAAKLMAKLVTQFEGCWKDVKNDEGATTLSAALVAQSGPIPFESVLGMLHACSLCRSGTVFERAEFLGDAFLQIAVSLELALRFPGRKNGEVSEMRSALVNNLHLGRLLIRRFGVPLTHRFVETRGSGVSSKQLRAIRTFIAATSSSSETALDIVQAIHAASQAEEDGDKQVLASNGLVEEDGPEDEPSGEPQYHSKRGEDYRKPLGDQYEAIVGLVLCAYKGDCEATWRCFVDDFFPPPSPSSSAPELADMEATEQAVDEDDNRKLDAALRGLRKTRFVSAFRRLQPEVPPLAAARPMAAESPPVQPMEESPPVLPMEGAATTSDDLVLEPDGDPSQAHAQSAPRVGASPPAAVLGGEVCDEPMAQAAAPLASTVDVAAAFLPSTAAAQQYSNPIGMFNERLQKEQISRDAFLRVEFSKCAPFRADLFHIESKQLLGSAAGHSKKKDAEKAAFTDILNCWHQRGVPQLLEQARQGGIQPALQAGVGNAPPPASQPLAQQPQHARSKRALEADICDLHAFASGRASDRRARARTQSPAVGMDETALDALIDKVESSETFKHRIKRLATKAGLPLDELEDVAEKAQEISRPPEKEHSAGRLFHDWLLYEYRLTTEPSGLVQDPF</sequence>
<dbReference type="InterPro" id="IPR036389">
    <property type="entry name" value="RNase_III_sf"/>
</dbReference>
<dbReference type="GO" id="GO:0006396">
    <property type="term" value="P:RNA processing"/>
    <property type="evidence" value="ECO:0007669"/>
    <property type="project" value="InterPro"/>
</dbReference>
<dbReference type="SUPFAM" id="SSF69065">
    <property type="entry name" value="RNase III domain-like"/>
    <property type="match status" value="2"/>
</dbReference>
<dbReference type="PANTHER" id="PTHR14074">
    <property type="entry name" value="HELICASE WITH DEATH DOMAIN-RELATED"/>
    <property type="match status" value="1"/>
</dbReference>
<dbReference type="GO" id="GO:0004525">
    <property type="term" value="F:ribonuclease III activity"/>
    <property type="evidence" value="ECO:0007669"/>
    <property type="project" value="InterPro"/>
</dbReference>
<dbReference type="EMBL" id="JWZX01001935">
    <property type="protein sequence ID" value="KOO31774.1"/>
    <property type="molecule type" value="Genomic_DNA"/>
</dbReference>
<dbReference type="InterPro" id="IPR027417">
    <property type="entry name" value="P-loop_NTPase"/>
</dbReference>
<accession>A0A0M0JYX6</accession>
<feature type="domain" description="Helicase ATP-binding" evidence="3">
    <location>
        <begin position="12"/>
        <end position="201"/>
    </location>
</feature>
<feature type="region of interest" description="Disordered" evidence="1">
    <location>
        <begin position="1810"/>
        <end position="1864"/>
    </location>
</feature>
<dbReference type="GO" id="GO:0031047">
    <property type="term" value="P:regulatory ncRNA-mediated gene silencing"/>
    <property type="evidence" value="ECO:0007669"/>
    <property type="project" value="UniProtKB-ARBA"/>
</dbReference>
<dbReference type="PROSITE" id="PS50142">
    <property type="entry name" value="RNASE_3_2"/>
    <property type="match status" value="1"/>
</dbReference>
<reference evidence="6" key="1">
    <citation type="journal article" date="2015" name="PLoS Genet.">
        <title>Genome Sequence and Transcriptome Analyses of Chrysochromulina tobin: Metabolic Tools for Enhanced Algal Fitness in the Prominent Order Prymnesiales (Haptophyceae).</title>
        <authorList>
            <person name="Hovde B.T."/>
            <person name="Deodato C.R."/>
            <person name="Hunsperger H.M."/>
            <person name="Ryken S.A."/>
            <person name="Yost W."/>
            <person name="Jha R.K."/>
            <person name="Patterson J."/>
            <person name="Monnat R.J. Jr."/>
            <person name="Barlow S.B."/>
            <person name="Starkenburg S.R."/>
            <person name="Cattolico R.A."/>
        </authorList>
    </citation>
    <scope>NUCLEOTIDE SEQUENCE</scope>
    <source>
        <strain evidence="6">CCMP291</strain>
    </source>
</reference>
<dbReference type="GO" id="GO:0005737">
    <property type="term" value="C:cytoplasm"/>
    <property type="evidence" value="ECO:0007669"/>
    <property type="project" value="TreeGrafter"/>
</dbReference>
<feature type="region of interest" description="Disordered" evidence="1">
    <location>
        <begin position="1999"/>
        <end position="2020"/>
    </location>
</feature>
<dbReference type="InterPro" id="IPR051363">
    <property type="entry name" value="RLR_Helicase"/>
</dbReference>
<dbReference type="OrthoDB" id="416741at2759"/>
<dbReference type="InterPro" id="IPR014001">
    <property type="entry name" value="Helicase_ATP-bd"/>
</dbReference>
<name>A0A0M0JYX6_9EUKA</name>
<feature type="domain" description="Helicase C-terminal" evidence="4">
    <location>
        <begin position="371"/>
        <end position="536"/>
    </location>
</feature>
<dbReference type="GO" id="GO:0016791">
    <property type="term" value="F:phosphatase activity"/>
    <property type="evidence" value="ECO:0007669"/>
    <property type="project" value="InterPro"/>
</dbReference>
<dbReference type="InterPro" id="IPR010036">
    <property type="entry name" value="MDP_1_eu_arc"/>
</dbReference>
<evidence type="ECO:0000313" key="5">
    <source>
        <dbReference type="EMBL" id="KOO31774.1"/>
    </source>
</evidence>
<feature type="domain" description="RNase III" evidence="2">
    <location>
        <begin position="1562"/>
        <end position="1622"/>
    </location>
</feature>
<proteinExistence type="predicted"/>
<dbReference type="Gene3D" id="3.40.50.300">
    <property type="entry name" value="P-loop containing nucleotide triphosphate hydrolases"/>
    <property type="match status" value="2"/>
</dbReference>
<evidence type="ECO:0000259" key="4">
    <source>
        <dbReference type="PROSITE" id="PS51194"/>
    </source>
</evidence>
<dbReference type="Pfam" id="PF00271">
    <property type="entry name" value="Helicase_C"/>
    <property type="match status" value="1"/>
</dbReference>
<dbReference type="SUPFAM" id="SSF56784">
    <property type="entry name" value="HAD-like"/>
    <property type="match status" value="1"/>
</dbReference>